<comment type="caution">
    <text evidence="3">The sequence shown here is derived from an EMBL/GenBank/DDBJ whole genome shotgun (WGS) entry which is preliminary data.</text>
</comment>
<feature type="chain" id="PRO_5013896856" description="CLAVATA3/ESR (CLE)-related protein 25" evidence="2">
    <location>
        <begin position="33"/>
        <end position="90"/>
    </location>
</feature>
<dbReference type="Proteomes" id="UP000231279">
    <property type="component" value="Unassembled WGS sequence"/>
</dbReference>
<evidence type="ECO:0000256" key="1">
    <source>
        <dbReference type="SAM" id="MobiDB-lite"/>
    </source>
</evidence>
<dbReference type="EMBL" id="NKXS01007368">
    <property type="protein sequence ID" value="PIM99787.1"/>
    <property type="molecule type" value="Genomic_DNA"/>
</dbReference>
<organism evidence="3 4">
    <name type="scientific">Handroanthus impetiginosus</name>
    <dbReference type="NCBI Taxonomy" id="429701"/>
    <lineage>
        <taxon>Eukaryota</taxon>
        <taxon>Viridiplantae</taxon>
        <taxon>Streptophyta</taxon>
        <taxon>Embryophyta</taxon>
        <taxon>Tracheophyta</taxon>
        <taxon>Spermatophyta</taxon>
        <taxon>Magnoliopsida</taxon>
        <taxon>eudicotyledons</taxon>
        <taxon>Gunneridae</taxon>
        <taxon>Pentapetalae</taxon>
        <taxon>asterids</taxon>
        <taxon>lamiids</taxon>
        <taxon>Lamiales</taxon>
        <taxon>Bignoniaceae</taxon>
        <taxon>Crescentiina</taxon>
        <taxon>Tabebuia alliance</taxon>
        <taxon>Handroanthus</taxon>
    </lineage>
</organism>
<sequence>MMICCSRKVVGAAFSISFLWFVLFVHLADCNARSDTITISSLSRSFKPVEVQKRGLPQNFDVNYVSKRRVPNGPDPIHNRGMGTSRLPPT</sequence>
<protein>
    <recommendedName>
        <fullName evidence="5">CLAVATA3/ESR (CLE)-related protein 25</fullName>
    </recommendedName>
</protein>
<dbReference type="OrthoDB" id="1910203at2759"/>
<evidence type="ECO:0000313" key="4">
    <source>
        <dbReference type="Proteomes" id="UP000231279"/>
    </source>
</evidence>
<dbReference type="AlphaFoldDB" id="A0A2G9G3B9"/>
<evidence type="ECO:0008006" key="5">
    <source>
        <dbReference type="Google" id="ProtNLM"/>
    </source>
</evidence>
<gene>
    <name evidence="3" type="ORF">CDL12_27713</name>
</gene>
<keyword evidence="2" id="KW-0732">Signal</keyword>
<dbReference type="InterPro" id="IPR039316">
    <property type="entry name" value="CLE25/26"/>
</dbReference>
<name>A0A2G9G3B9_9LAMI</name>
<accession>A0A2G9G3B9</accession>
<evidence type="ECO:0000256" key="2">
    <source>
        <dbReference type="SAM" id="SignalP"/>
    </source>
</evidence>
<feature type="region of interest" description="Disordered" evidence="1">
    <location>
        <begin position="70"/>
        <end position="90"/>
    </location>
</feature>
<reference evidence="4" key="1">
    <citation type="journal article" date="2018" name="Gigascience">
        <title>Genome assembly of the Pink Ipe (Handroanthus impetiginosus, Bignoniaceae), a highly valued, ecologically keystone Neotropical timber forest tree.</title>
        <authorList>
            <person name="Silva-Junior O.B."/>
            <person name="Grattapaglia D."/>
            <person name="Novaes E."/>
            <person name="Collevatti R.G."/>
        </authorList>
    </citation>
    <scope>NUCLEOTIDE SEQUENCE [LARGE SCALE GENOMIC DNA]</scope>
    <source>
        <strain evidence="4">cv. UFG-1</strain>
    </source>
</reference>
<dbReference type="PANTHER" id="PTHR34277">
    <property type="entry name" value="CLAVATA3/ESR (CLE)-RELATED PROTEIN 26"/>
    <property type="match status" value="1"/>
</dbReference>
<keyword evidence="4" id="KW-1185">Reference proteome</keyword>
<feature type="signal peptide" evidence="2">
    <location>
        <begin position="1"/>
        <end position="32"/>
    </location>
</feature>
<dbReference type="PANTHER" id="PTHR34277:SF2">
    <property type="entry name" value="CLAVATA3_ESR (CLE)-RELATED PROTEIN 26"/>
    <property type="match status" value="1"/>
</dbReference>
<proteinExistence type="predicted"/>
<evidence type="ECO:0000313" key="3">
    <source>
        <dbReference type="EMBL" id="PIM99787.1"/>
    </source>
</evidence>